<sequence length="109" mass="12006">MPKVETSTFGGHQGHISYREGQALSPHGKSLKAIFCCDIQALSFSLLPEKTPLKIPSPFIPKVETPTSADTFMPKFETSTSADTRDTSPAEKGKLCLPTERYLSYISRK</sequence>
<feature type="region of interest" description="Disordered" evidence="1">
    <location>
        <begin position="70"/>
        <end position="92"/>
    </location>
</feature>
<name>A0AAV4NQH8_9ARAC</name>
<evidence type="ECO:0000256" key="1">
    <source>
        <dbReference type="SAM" id="MobiDB-lite"/>
    </source>
</evidence>
<evidence type="ECO:0000313" key="2">
    <source>
        <dbReference type="EMBL" id="GIX86030.1"/>
    </source>
</evidence>
<comment type="caution">
    <text evidence="2">The sequence shown here is derived from an EMBL/GenBank/DDBJ whole genome shotgun (WGS) entry which is preliminary data.</text>
</comment>
<evidence type="ECO:0000313" key="3">
    <source>
        <dbReference type="Proteomes" id="UP001054837"/>
    </source>
</evidence>
<feature type="compositionally biased region" description="Basic and acidic residues" evidence="1">
    <location>
        <begin position="83"/>
        <end position="92"/>
    </location>
</feature>
<accession>A0AAV4NQH8</accession>
<gene>
    <name evidence="2" type="ORF">CDAR_501241</name>
</gene>
<dbReference type="EMBL" id="BPLQ01001851">
    <property type="protein sequence ID" value="GIX86030.1"/>
    <property type="molecule type" value="Genomic_DNA"/>
</dbReference>
<protein>
    <submittedName>
        <fullName evidence="2">Uncharacterized protein</fullName>
    </submittedName>
</protein>
<organism evidence="2 3">
    <name type="scientific">Caerostris darwini</name>
    <dbReference type="NCBI Taxonomy" id="1538125"/>
    <lineage>
        <taxon>Eukaryota</taxon>
        <taxon>Metazoa</taxon>
        <taxon>Ecdysozoa</taxon>
        <taxon>Arthropoda</taxon>
        <taxon>Chelicerata</taxon>
        <taxon>Arachnida</taxon>
        <taxon>Araneae</taxon>
        <taxon>Araneomorphae</taxon>
        <taxon>Entelegynae</taxon>
        <taxon>Araneoidea</taxon>
        <taxon>Araneidae</taxon>
        <taxon>Caerostris</taxon>
    </lineage>
</organism>
<dbReference type="Proteomes" id="UP001054837">
    <property type="component" value="Unassembled WGS sequence"/>
</dbReference>
<dbReference type="AlphaFoldDB" id="A0AAV4NQH8"/>
<reference evidence="2 3" key="1">
    <citation type="submission" date="2021-06" db="EMBL/GenBank/DDBJ databases">
        <title>Caerostris darwini draft genome.</title>
        <authorList>
            <person name="Kono N."/>
            <person name="Arakawa K."/>
        </authorList>
    </citation>
    <scope>NUCLEOTIDE SEQUENCE [LARGE SCALE GENOMIC DNA]</scope>
</reference>
<keyword evidence="3" id="KW-1185">Reference proteome</keyword>
<proteinExistence type="predicted"/>